<dbReference type="CDD" id="cd23509">
    <property type="entry name" value="Gnk2-like"/>
    <property type="match status" value="2"/>
</dbReference>
<dbReference type="AlphaFoldDB" id="A0A565B3A5"/>
<name>A0A565B3A5_9BRAS</name>
<comment type="caution">
    <text evidence="4">The sequence shown here is derived from an EMBL/GenBank/DDBJ whole genome shotgun (WGS) entry which is preliminary data.</text>
</comment>
<feature type="domain" description="Gnk2-homologous" evidence="3">
    <location>
        <begin position="5"/>
        <end position="107"/>
    </location>
</feature>
<gene>
    <name evidence="4" type="ORF">ANE_LOCUS6603</name>
</gene>
<dbReference type="OrthoDB" id="688481at2759"/>
<dbReference type="Proteomes" id="UP000489600">
    <property type="component" value="Unassembled WGS sequence"/>
</dbReference>
<dbReference type="Gene3D" id="3.30.430.20">
    <property type="entry name" value="Gnk2 domain, C-X8-C-X2-C motif"/>
    <property type="match status" value="2"/>
</dbReference>
<evidence type="ECO:0000313" key="5">
    <source>
        <dbReference type="Proteomes" id="UP000489600"/>
    </source>
</evidence>
<protein>
    <recommendedName>
        <fullName evidence="3">Gnk2-homologous domain-containing protein</fullName>
    </recommendedName>
</protein>
<dbReference type="PANTHER" id="PTHR32099:SF41">
    <property type="entry name" value="CYSTEINE-RICH REPEAT SECRETORY PROTEIN 4-RELATED"/>
    <property type="match status" value="1"/>
</dbReference>
<feature type="domain" description="Gnk2-homologous" evidence="3">
    <location>
        <begin position="113"/>
        <end position="226"/>
    </location>
</feature>
<dbReference type="InterPro" id="IPR038408">
    <property type="entry name" value="GNK2_sf"/>
</dbReference>
<dbReference type="Pfam" id="PF01657">
    <property type="entry name" value="Stress-antifung"/>
    <property type="match status" value="2"/>
</dbReference>
<evidence type="ECO:0000313" key="4">
    <source>
        <dbReference type="EMBL" id="VVA96158.1"/>
    </source>
</evidence>
<keyword evidence="5" id="KW-1185">Reference proteome</keyword>
<evidence type="ECO:0000256" key="1">
    <source>
        <dbReference type="ARBA" id="ARBA00022729"/>
    </source>
</evidence>
<keyword evidence="1" id="KW-0732">Signal</keyword>
<evidence type="ECO:0000256" key="2">
    <source>
        <dbReference type="ARBA" id="ARBA00022737"/>
    </source>
</evidence>
<organism evidence="4 5">
    <name type="scientific">Arabis nemorensis</name>
    <dbReference type="NCBI Taxonomy" id="586526"/>
    <lineage>
        <taxon>Eukaryota</taxon>
        <taxon>Viridiplantae</taxon>
        <taxon>Streptophyta</taxon>
        <taxon>Embryophyta</taxon>
        <taxon>Tracheophyta</taxon>
        <taxon>Spermatophyta</taxon>
        <taxon>Magnoliopsida</taxon>
        <taxon>eudicotyledons</taxon>
        <taxon>Gunneridae</taxon>
        <taxon>Pentapetalae</taxon>
        <taxon>rosids</taxon>
        <taxon>malvids</taxon>
        <taxon>Brassicales</taxon>
        <taxon>Brassicaceae</taxon>
        <taxon>Arabideae</taxon>
        <taxon>Arabis</taxon>
    </lineage>
</organism>
<dbReference type="PROSITE" id="PS51473">
    <property type="entry name" value="GNK2"/>
    <property type="match status" value="2"/>
</dbReference>
<sequence>MSQPQHIYTFCDPSSNFTQPSPYAIHRQSLLSTLQKFSRLGTYSNATIGPSPDTVYGMYLCRGDINATSCFDCVLTATMEIARNCSHNKAAVIYYQKCMVRYSNVSFFTLMETRPSVNLHPLNQPAPNLNRFNKTLTDKFDQLILNVSSSSSIPYFVQDQERVIQPEGSYELESMIQCSPDLDLSNCTVCLKTSFLRFFSTACSGLPSVAQIFTPKCLLWYKTSVLPSPPPPLT</sequence>
<evidence type="ECO:0000259" key="3">
    <source>
        <dbReference type="PROSITE" id="PS51473"/>
    </source>
</evidence>
<accession>A0A565B3A5</accession>
<proteinExistence type="predicted"/>
<dbReference type="InterPro" id="IPR002902">
    <property type="entry name" value="GNK2"/>
</dbReference>
<keyword evidence="2" id="KW-0677">Repeat</keyword>
<dbReference type="EMBL" id="CABITT030000003">
    <property type="protein sequence ID" value="VVA96158.1"/>
    <property type="molecule type" value="Genomic_DNA"/>
</dbReference>
<reference evidence="4" key="1">
    <citation type="submission" date="2019-07" db="EMBL/GenBank/DDBJ databases">
        <authorList>
            <person name="Dittberner H."/>
        </authorList>
    </citation>
    <scope>NUCLEOTIDE SEQUENCE [LARGE SCALE GENOMIC DNA]</scope>
</reference>
<dbReference type="PANTHER" id="PTHR32099">
    <property type="entry name" value="CYSTEINE-RICH REPEAT SECRETORY PROTEIN"/>
    <property type="match status" value="1"/>
</dbReference>